<dbReference type="Proteomes" id="UP001189429">
    <property type="component" value="Unassembled WGS sequence"/>
</dbReference>
<keyword evidence="2" id="KW-1185">Reference proteome</keyword>
<comment type="caution">
    <text evidence="1">The sequence shown here is derived from an EMBL/GenBank/DDBJ whole genome shotgun (WGS) entry which is preliminary data.</text>
</comment>
<sequence>METSEVQNQLQKLLAKDTPPGSKVWSWSYDEDPHDPQLFRARVQITAWRSVFSGDWCRGKKLAQRNACLEVKRALDRMADGGQPDPR</sequence>
<evidence type="ECO:0000313" key="1">
    <source>
        <dbReference type="EMBL" id="CAK0840656.1"/>
    </source>
</evidence>
<proteinExistence type="predicted"/>
<evidence type="ECO:0000313" key="2">
    <source>
        <dbReference type="Proteomes" id="UP001189429"/>
    </source>
</evidence>
<gene>
    <name evidence="1" type="ORF">PCOR1329_LOCUS36049</name>
</gene>
<accession>A0ABN9T6H5</accession>
<reference evidence="1" key="1">
    <citation type="submission" date="2023-10" db="EMBL/GenBank/DDBJ databases">
        <authorList>
            <person name="Chen Y."/>
            <person name="Shah S."/>
            <person name="Dougan E. K."/>
            <person name="Thang M."/>
            <person name="Chan C."/>
        </authorList>
    </citation>
    <scope>NUCLEOTIDE SEQUENCE [LARGE SCALE GENOMIC DNA]</scope>
</reference>
<organism evidence="1 2">
    <name type="scientific">Prorocentrum cordatum</name>
    <dbReference type="NCBI Taxonomy" id="2364126"/>
    <lineage>
        <taxon>Eukaryota</taxon>
        <taxon>Sar</taxon>
        <taxon>Alveolata</taxon>
        <taxon>Dinophyceae</taxon>
        <taxon>Prorocentrales</taxon>
        <taxon>Prorocentraceae</taxon>
        <taxon>Prorocentrum</taxon>
    </lineage>
</organism>
<dbReference type="EMBL" id="CAUYUJ010014393">
    <property type="protein sequence ID" value="CAK0840656.1"/>
    <property type="molecule type" value="Genomic_DNA"/>
</dbReference>
<protein>
    <recommendedName>
        <fullName evidence="3">DRBM domain-containing protein</fullName>
    </recommendedName>
</protein>
<name>A0ABN9T6H5_9DINO</name>
<evidence type="ECO:0008006" key="3">
    <source>
        <dbReference type="Google" id="ProtNLM"/>
    </source>
</evidence>